<sequence length="333" mass="37299">MTVTTSPFTPDDAAENELADYYQLALADARTERPDDPEPTYEAAIGRLRTPLTALGRCVHRAAYADGRLVGLISAGLPEDENVEQAVVDVKVHPDHRRRGIGTTLLRTLLPTLASERRTLLAGWGLIEGKSGASWAKRRGFRVVYRQVLQGLDVVATDRELWRVAAPEGYRTVQWVGTAPAELLASYAEARSAIHDMPSADWSYRPPTWTPERIRRAEAELRERNVEQRVVAAVHEETGTAVGLTELEFYPHRPDFGYQQETAVLAGHRGRGLGRLMKARMMDWVVQERPGTTHVWTTTADDNVHMRRVNEQIGYATIRVMVNVEVETDAVQL</sequence>
<dbReference type="InterPro" id="IPR016181">
    <property type="entry name" value="Acyl_CoA_acyltransferase"/>
</dbReference>
<reference evidence="4 5" key="1">
    <citation type="submission" date="2019-06" db="EMBL/GenBank/DDBJ databases">
        <title>Sequencing the genomes of 1000 actinobacteria strains.</title>
        <authorList>
            <person name="Klenk H.-P."/>
        </authorList>
    </citation>
    <scope>NUCLEOTIDE SEQUENCE [LARGE SCALE GENOMIC DNA]</scope>
    <source>
        <strain evidence="4 5">DSM 43866</strain>
    </source>
</reference>
<dbReference type="Pfam" id="PF00583">
    <property type="entry name" value="Acetyltransf_1"/>
    <property type="match status" value="2"/>
</dbReference>
<evidence type="ECO:0000313" key="5">
    <source>
        <dbReference type="Proteomes" id="UP000320239"/>
    </source>
</evidence>
<comment type="caution">
    <text evidence="4">The sequence shown here is derived from an EMBL/GenBank/DDBJ whole genome shotgun (WGS) entry which is preliminary data.</text>
</comment>
<evidence type="ECO:0000256" key="1">
    <source>
        <dbReference type="ARBA" id="ARBA00022679"/>
    </source>
</evidence>
<keyword evidence="2" id="KW-0012">Acyltransferase</keyword>
<evidence type="ECO:0000259" key="3">
    <source>
        <dbReference type="PROSITE" id="PS51186"/>
    </source>
</evidence>
<dbReference type="GO" id="GO:0016747">
    <property type="term" value="F:acyltransferase activity, transferring groups other than amino-acyl groups"/>
    <property type="evidence" value="ECO:0007669"/>
    <property type="project" value="InterPro"/>
</dbReference>
<organism evidence="4 5">
    <name type="scientific">Actinoplanes teichomyceticus</name>
    <dbReference type="NCBI Taxonomy" id="1867"/>
    <lineage>
        <taxon>Bacteria</taxon>
        <taxon>Bacillati</taxon>
        <taxon>Actinomycetota</taxon>
        <taxon>Actinomycetes</taxon>
        <taxon>Micromonosporales</taxon>
        <taxon>Micromonosporaceae</taxon>
        <taxon>Actinoplanes</taxon>
    </lineage>
</organism>
<dbReference type="PROSITE" id="PS51186">
    <property type="entry name" value="GNAT"/>
    <property type="match status" value="2"/>
</dbReference>
<dbReference type="InterPro" id="IPR000182">
    <property type="entry name" value="GNAT_dom"/>
</dbReference>
<dbReference type="AlphaFoldDB" id="A0A561WR06"/>
<keyword evidence="1 4" id="KW-0808">Transferase</keyword>
<accession>A0A561WR06</accession>
<name>A0A561WR06_ACTTI</name>
<keyword evidence="5" id="KW-1185">Reference proteome</keyword>
<feature type="domain" description="N-acetyltransferase" evidence="3">
    <location>
        <begin position="192"/>
        <end position="333"/>
    </location>
</feature>
<evidence type="ECO:0000313" key="4">
    <source>
        <dbReference type="EMBL" id="TWG26300.1"/>
    </source>
</evidence>
<feature type="domain" description="N-acetyltransferase" evidence="3">
    <location>
        <begin position="3"/>
        <end position="164"/>
    </location>
</feature>
<gene>
    <name evidence="4" type="ORF">FHX34_1011281</name>
</gene>
<dbReference type="SUPFAM" id="SSF55729">
    <property type="entry name" value="Acyl-CoA N-acyltransferases (Nat)"/>
    <property type="match status" value="2"/>
</dbReference>
<dbReference type="EMBL" id="VIWY01000001">
    <property type="protein sequence ID" value="TWG26300.1"/>
    <property type="molecule type" value="Genomic_DNA"/>
</dbReference>
<dbReference type="InterPro" id="IPR050832">
    <property type="entry name" value="Bact_Acetyltransf"/>
</dbReference>
<evidence type="ECO:0000256" key="2">
    <source>
        <dbReference type="ARBA" id="ARBA00023315"/>
    </source>
</evidence>
<dbReference type="Proteomes" id="UP000320239">
    <property type="component" value="Unassembled WGS sequence"/>
</dbReference>
<dbReference type="PANTHER" id="PTHR43877">
    <property type="entry name" value="AMINOALKYLPHOSPHONATE N-ACETYLTRANSFERASE-RELATED-RELATED"/>
    <property type="match status" value="1"/>
</dbReference>
<dbReference type="CDD" id="cd04301">
    <property type="entry name" value="NAT_SF"/>
    <property type="match status" value="2"/>
</dbReference>
<protein>
    <submittedName>
        <fullName evidence="4">RimJ/RimL family protein N-acetyltransferase</fullName>
    </submittedName>
</protein>
<proteinExistence type="predicted"/>
<dbReference type="OrthoDB" id="4119890at2"/>
<dbReference type="Gene3D" id="3.40.630.30">
    <property type="match status" value="1"/>
</dbReference>